<keyword evidence="1" id="KW-0732">Signal</keyword>
<evidence type="ECO:0000313" key="3">
    <source>
        <dbReference type="Proteomes" id="UP001521116"/>
    </source>
</evidence>
<organism evidence="2 3">
    <name type="scientific">Neofusicoccum ribis</name>
    <dbReference type="NCBI Taxonomy" id="45134"/>
    <lineage>
        <taxon>Eukaryota</taxon>
        <taxon>Fungi</taxon>
        <taxon>Dikarya</taxon>
        <taxon>Ascomycota</taxon>
        <taxon>Pezizomycotina</taxon>
        <taxon>Dothideomycetes</taxon>
        <taxon>Dothideomycetes incertae sedis</taxon>
        <taxon>Botryosphaeriales</taxon>
        <taxon>Botryosphaeriaceae</taxon>
        <taxon>Neofusicoccum</taxon>
    </lineage>
</organism>
<protein>
    <recommendedName>
        <fullName evidence="4">Killer toxin Kp4 domain-containing protein</fullName>
    </recommendedName>
</protein>
<dbReference type="Proteomes" id="UP001521116">
    <property type="component" value="Unassembled WGS sequence"/>
</dbReference>
<sequence>MAPLSILSLATISLYALSTRAGPVEKRQGGMTCPTCPLGGNPLVKLVKELIGGDGQSHTNCRWESVFGLTEDLGGYPNDERSFHNMLRVNYNEETNKCAVEAKTNAMSDDNIYCVQGDCGVSFADDRTAVVRWGVCMLKNTADPAAVTALVEGENCVPCQGEVTFTRGHDSDHCDGSRMGVATLGGKDISEMAPREGKRGDGSFWGGNVMHCSGLKG</sequence>
<reference evidence="2 3" key="1">
    <citation type="submission" date="2024-02" db="EMBL/GenBank/DDBJ databases">
        <title>De novo assembly and annotation of 12 fungi associated with fruit tree decline syndrome in Ontario, Canada.</title>
        <authorList>
            <person name="Sulman M."/>
            <person name="Ellouze W."/>
            <person name="Ilyukhin E."/>
        </authorList>
    </citation>
    <scope>NUCLEOTIDE SEQUENCE [LARGE SCALE GENOMIC DNA]</scope>
    <source>
        <strain evidence="2 3">M1-105</strain>
    </source>
</reference>
<accession>A0ABR3SNQ6</accession>
<proteinExistence type="predicted"/>
<evidence type="ECO:0000256" key="1">
    <source>
        <dbReference type="SAM" id="SignalP"/>
    </source>
</evidence>
<evidence type="ECO:0000313" key="2">
    <source>
        <dbReference type="EMBL" id="KAL1625471.1"/>
    </source>
</evidence>
<feature type="chain" id="PRO_5045791510" description="Killer toxin Kp4 domain-containing protein" evidence="1">
    <location>
        <begin position="22"/>
        <end position="217"/>
    </location>
</feature>
<name>A0ABR3SNQ6_9PEZI</name>
<gene>
    <name evidence="2" type="ORF">SLS56_007365</name>
</gene>
<keyword evidence="3" id="KW-1185">Reference proteome</keyword>
<feature type="signal peptide" evidence="1">
    <location>
        <begin position="1"/>
        <end position="21"/>
    </location>
</feature>
<dbReference type="EMBL" id="JAJVDC020000095">
    <property type="protein sequence ID" value="KAL1625471.1"/>
    <property type="molecule type" value="Genomic_DNA"/>
</dbReference>
<evidence type="ECO:0008006" key="4">
    <source>
        <dbReference type="Google" id="ProtNLM"/>
    </source>
</evidence>
<comment type="caution">
    <text evidence="2">The sequence shown here is derived from an EMBL/GenBank/DDBJ whole genome shotgun (WGS) entry which is preliminary data.</text>
</comment>